<name>A0A1J1IKN3_9DIPT</name>
<accession>A0A1J1IKN3</accession>
<protein>
    <submittedName>
        <fullName evidence="2">CLUMA_CG013595, isoform A</fullName>
    </submittedName>
</protein>
<evidence type="ECO:0000256" key="1">
    <source>
        <dbReference type="SAM" id="MobiDB-lite"/>
    </source>
</evidence>
<feature type="region of interest" description="Disordered" evidence="1">
    <location>
        <begin position="1"/>
        <end position="29"/>
    </location>
</feature>
<keyword evidence="3" id="KW-1185">Reference proteome</keyword>
<reference evidence="2 3" key="1">
    <citation type="submission" date="2015-04" db="EMBL/GenBank/DDBJ databases">
        <authorList>
            <person name="Syromyatnikov M.Y."/>
            <person name="Popov V.N."/>
        </authorList>
    </citation>
    <scope>NUCLEOTIDE SEQUENCE [LARGE SCALE GENOMIC DNA]</scope>
</reference>
<sequence length="79" mass="9140">MSLAKHDKKKESKQKQNGETQTPFNGPFLQTRQLYLANKQFRVKKKGENSKKVVSGDLSLLRASQKGCSQRKRQSHLYF</sequence>
<dbReference type="Proteomes" id="UP000183832">
    <property type="component" value="Unassembled WGS sequence"/>
</dbReference>
<organism evidence="2 3">
    <name type="scientific">Clunio marinus</name>
    <dbReference type="NCBI Taxonomy" id="568069"/>
    <lineage>
        <taxon>Eukaryota</taxon>
        <taxon>Metazoa</taxon>
        <taxon>Ecdysozoa</taxon>
        <taxon>Arthropoda</taxon>
        <taxon>Hexapoda</taxon>
        <taxon>Insecta</taxon>
        <taxon>Pterygota</taxon>
        <taxon>Neoptera</taxon>
        <taxon>Endopterygota</taxon>
        <taxon>Diptera</taxon>
        <taxon>Nematocera</taxon>
        <taxon>Chironomoidea</taxon>
        <taxon>Chironomidae</taxon>
        <taxon>Clunio</taxon>
    </lineage>
</organism>
<evidence type="ECO:0000313" key="2">
    <source>
        <dbReference type="EMBL" id="CRL00322.1"/>
    </source>
</evidence>
<proteinExistence type="predicted"/>
<dbReference type="EMBL" id="CVRI01000054">
    <property type="protein sequence ID" value="CRL00322.1"/>
    <property type="molecule type" value="Genomic_DNA"/>
</dbReference>
<dbReference type="AlphaFoldDB" id="A0A1J1IKN3"/>
<gene>
    <name evidence="2" type="ORF">CLUMA_CG013595</name>
</gene>
<feature type="compositionally biased region" description="Polar residues" evidence="1">
    <location>
        <begin position="17"/>
        <end position="29"/>
    </location>
</feature>
<evidence type="ECO:0000313" key="3">
    <source>
        <dbReference type="Proteomes" id="UP000183832"/>
    </source>
</evidence>